<dbReference type="Pfam" id="PF13578">
    <property type="entry name" value="Methyltransf_24"/>
    <property type="match status" value="1"/>
</dbReference>
<protein>
    <recommendedName>
        <fullName evidence="3">Class I SAM-dependent methyltransferase</fullName>
    </recommendedName>
</protein>
<dbReference type="InterPro" id="IPR029063">
    <property type="entry name" value="SAM-dependent_MTases_sf"/>
</dbReference>
<evidence type="ECO:0008006" key="3">
    <source>
        <dbReference type="Google" id="ProtNLM"/>
    </source>
</evidence>
<dbReference type="Proteomes" id="UP000630936">
    <property type="component" value="Unassembled WGS sequence"/>
</dbReference>
<comment type="caution">
    <text evidence="1">The sequence shown here is derived from an EMBL/GenBank/DDBJ whole genome shotgun (WGS) entry which is preliminary data.</text>
</comment>
<dbReference type="SUPFAM" id="SSF53335">
    <property type="entry name" value="S-adenosyl-L-methionine-dependent methyltransferases"/>
    <property type="match status" value="1"/>
</dbReference>
<dbReference type="Gene3D" id="3.40.50.150">
    <property type="entry name" value="Vaccinia Virus protein VP39"/>
    <property type="match status" value="1"/>
</dbReference>
<dbReference type="EMBL" id="BMWG01000006">
    <property type="protein sequence ID" value="GGZ31312.1"/>
    <property type="molecule type" value="Genomic_DNA"/>
</dbReference>
<gene>
    <name evidence="1" type="ORF">GCM10010387_26480</name>
</gene>
<dbReference type="RefSeq" id="WP_190123223.1">
    <property type="nucleotide sequence ID" value="NZ_BMWG01000006.1"/>
</dbReference>
<dbReference type="AlphaFoldDB" id="A0A918Q288"/>
<name>A0A918Q288_9ACTN</name>
<organism evidence="1 2">
    <name type="scientific">Streptomyces inusitatus</name>
    <dbReference type="NCBI Taxonomy" id="68221"/>
    <lineage>
        <taxon>Bacteria</taxon>
        <taxon>Bacillati</taxon>
        <taxon>Actinomycetota</taxon>
        <taxon>Actinomycetes</taxon>
        <taxon>Kitasatosporales</taxon>
        <taxon>Streptomycetaceae</taxon>
        <taxon>Streptomyces</taxon>
    </lineage>
</organism>
<keyword evidence="2" id="KW-1185">Reference proteome</keyword>
<evidence type="ECO:0000313" key="2">
    <source>
        <dbReference type="Proteomes" id="UP000630936"/>
    </source>
</evidence>
<accession>A0A918Q288</accession>
<reference evidence="1" key="2">
    <citation type="submission" date="2020-09" db="EMBL/GenBank/DDBJ databases">
        <authorList>
            <person name="Sun Q."/>
            <person name="Ohkuma M."/>
        </authorList>
    </citation>
    <scope>NUCLEOTIDE SEQUENCE</scope>
    <source>
        <strain evidence="1">JCM 4988</strain>
    </source>
</reference>
<proteinExistence type="predicted"/>
<reference evidence="1" key="1">
    <citation type="journal article" date="2014" name="Int. J. Syst. Evol. Microbiol.">
        <title>Complete genome sequence of Corynebacterium casei LMG S-19264T (=DSM 44701T), isolated from a smear-ripened cheese.</title>
        <authorList>
            <consortium name="US DOE Joint Genome Institute (JGI-PGF)"/>
            <person name="Walter F."/>
            <person name="Albersmeier A."/>
            <person name="Kalinowski J."/>
            <person name="Ruckert C."/>
        </authorList>
    </citation>
    <scope>NUCLEOTIDE SEQUENCE</scope>
    <source>
        <strain evidence="1">JCM 4988</strain>
    </source>
</reference>
<sequence length="314" mass="35893">MRTRPSPAPAPATAPEPSRTLLEKAPVLRRALNRLERKPLPFGLLMWAFGLAKPVFLDHVVTPEPRAELAEVRELLEQNRERYADRLRGFLEHGDLLARIPLRGVEKASTAYWGNTWLPPLDALSLYGFLAAERPARYLEIGSGNSTKFARRAIEDLGLTTEIISIDPQPRAGIDHLCDRLERVPLQNADLRVFDELEAGDILFLDGSHRLHMGSDVMVFFFELLPRLKPGVLIHVHDIMLPADYPESWRWRHYSEQYLLAALMTAAPHRFDIQLPNAFIHSDPALRRLLAPLWNRLGVTHHYDPGSFWWRHAA</sequence>
<evidence type="ECO:0000313" key="1">
    <source>
        <dbReference type="EMBL" id="GGZ31312.1"/>
    </source>
</evidence>